<sequence>MAGKKTKRRQKIEMKKIENEDDRLITFSKRRSGIYKKATIHLCQPSVKAIANRFLGMSQLHNDNIHPLVKAYRHARINELNQQHNDLLRQLDEEKEQEKMLKQMRRLNLQELLQLDSAVDDLHQTFLAKINEKTAAAAASSSVAPPMYFHNK</sequence>
<accession>A0ACB8HX34</accession>
<name>A0ACB8HX34_CITSI</name>
<comment type="caution">
    <text evidence="1">The sequence shown here is derived from an EMBL/GenBank/DDBJ whole genome shotgun (WGS) entry which is preliminary data.</text>
</comment>
<evidence type="ECO:0000313" key="1">
    <source>
        <dbReference type="EMBL" id="KAH9679315.1"/>
    </source>
</evidence>
<dbReference type="EMBL" id="CM039178">
    <property type="protein sequence ID" value="KAH9679315.1"/>
    <property type="molecule type" value="Genomic_DNA"/>
</dbReference>
<protein>
    <submittedName>
        <fullName evidence="1">MADS-box domain-containing protein</fullName>
    </submittedName>
</protein>
<organism evidence="1 2">
    <name type="scientific">Citrus sinensis</name>
    <name type="common">Sweet orange</name>
    <name type="synonym">Citrus aurantium var. sinensis</name>
    <dbReference type="NCBI Taxonomy" id="2711"/>
    <lineage>
        <taxon>Eukaryota</taxon>
        <taxon>Viridiplantae</taxon>
        <taxon>Streptophyta</taxon>
        <taxon>Embryophyta</taxon>
        <taxon>Tracheophyta</taxon>
        <taxon>Spermatophyta</taxon>
        <taxon>Magnoliopsida</taxon>
        <taxon>eudicotyledons</taxon>
        <taxon>Gunneridae</taxon>
        <taxon>Pentapetalae</taxon>
        <taxon>rosids</taxon>
        <taxon>malvids</taxon>
        <taxon>Sapindales</taxon>
        <taxon>Rutaceae</taxon>
        <taxon>Aurantioideae</taxon>
        <taxon>Citrus</taxon>
    </lineage>
</organism>
<keyword evidence="2" id="KW-1185">Reference proteome</keyword>
<reference evidence="2" key="1">
    <citation type="journal article" date="2023" name="Hortic. Res.">
        <title>A chromosome-level phased genome enabling allele-level studies in sweet orange: a case study on citrus Huanglongbing tolerance.</title>
        <authorList>
            <person name="Wu B."/>
            <person name="Yu Q."/>
            <person name="Deng Z."/>
            <person name="Duan Y."/>
            <person name="Luo F."/>
            <person name="Gmitter F. Jr."/>
        </authorList>
    </citation>
    <scope>NUCLEOTIDE SEQUENCE [LARGE SCALE GENOMIC DNA]</scope>
    <source>
        <strain evidence="2">cv. Valencia</strain>
    </source>
</reference>
<gene>
    <name evidence="1" type="ORF">KPL71_026082</name>
</gene>
<dbReference type="Proteomes" id="UP000829398">
    <property type="component" value="Chromosome 9"/>
</dbReference>
<evidence type="ECO:0000313" key="2">
    <source>
        <dbReference type="Proteomes" id="UP000829398"/>
    </source>
</evidence>
<proteinExistence type="predicted"/>